<keyword evidence="1" id="KW-0472">Membrane</keyword>
<dbReference type="Proteomes" id="UP001383192">
    <property type="component" value="Unassembled WGS sequence"/>
</dbReference>
<proteinExistence type="predicted"/>
<feature type="transmembrane region" description="Helical" evidence="1">
    <location>
        <begin position="95"/>
        <end position="117"/>
    </location>
</feature>
<accession>A0AAW0DZS4</accession>
<organism evidence="2 3">
    <name type="scientific">Paramarasmius palmivorus</name>
    <dbReference type="NCBI Taxonomy" id="297713"/>
    <lineage>
        <taxon>Eukaryota</taxon>
        <taxon>Fungi</taxon>
        <taxon>Dikarya</taxon>
        <taxon>Basidiomycota</taxon>
        <taxon>Agaricomycotina</taxon>
        <taxon>Agaricomycetes</taxon>
        <taxon>Agaricomycetidae</taxon>
        <taxon>Agaricales</taxon>
        <taxon>Marasmiineae</taxon>
        <taxon>Marasmiaceae</taxon>
        <taxon>Paramarasmius</taxon>
    </lineage>
</organism>
<sequence length="302" mass="33519">MVAIRAEMDGAHAQPDKLLGAYLGVATLGMFLWDVLTNLSAEYHLLFKRKIGIPTLVYLWARANAVIGITLITLVFESLLLFFRLRAVYMDRKKVVYGFAVSLVIVTGCSCAIPFVAEAHPIGPTNAYCTATLNLRLAEAMLIVPLANHIAVFFAIAYQLIERSEITLETNRERTSSYASRLRKFFRGKRLRGISRTLVIDGQNYILYVSSSSSALHYADSRDPRRVFLLTTAAATAMMAIGHLPDTYRCVLVAFHAAVENSMNCYLFRSVRAKDTTVITDSTINFRQADSLSMVPQSSSAV</sequence>
<keyword evidence="3" id="KW-1185">Reference proteome</keyword>
<name>A0AAW0DZS4_9AGAR</name>
<dbReference type="AlphaFoldDB" id="A0AAW0DZS4"/>
<protein>
    <submittedName>
        <fullName evidence="2">Uncharacterized protein</fullName>
    </submittedName>
</protein>
<feature type="transmembrane region" description="Helical" evidence="1">
    <location>
        <begin position="59"/>
        <end position="83"/>
    </location>
</feature>
<reference evidence="2 3" key="1">
    <citation type="submission" date="2024-01" db="EMBL/GenBank/DDBJ databases">
        <title>A draft genome for a cacao thread blight-causing isolate of Paramarasmius palmivorus.</title>
        <authorList>
            <person name="Baruah I.K."/>
            <person name="Bukari Y."/>
            <person name="Amoako-Attah I."/>
            <person name="Meinhardt L.W."/>
            <person name="Bailey B.A."/>
            <person name="Cohen S.P."/>
        </authorList>
    </citation>
    <scope>NUCLEOTIDE SEQUENCE [LARGE SCALE GENOMIC DNA]</scope>
    <source>
        <strain evidence="2 3">GH-12</strain>
    </source>
</reference>
<gene>
    <name evidence="2" type="ORF">VNI00_003041</name>
</gene>
<keyword evidence="1" id="KW-0812">Transmembrane</keyword>
<evidence type="ECO:0000313" key="3">
    <source>
        <dbReference type="Proteomes" id="UP001383192"/>
    </source>
</evidence>
<comment type="caution">
    <text evidence="2">The sequence shown here is derived from an EMBL/GenBank/DDBJ whole genome shotgun (WGS) entry which is preliminary data.</text>
</comment>
<dbReference type="EMBL" id="JAYKXP010000007">
    <property type="protein sequence ID" value="KAK7056486.1"/>
    <property type="molecule type" value="Genomic_DNA"/>
</dbReference>
<feature type="transmembrane region" description="Helical" evidence="1">
    <location>
        <begin position="21"/>
        <end position="39"/>
    </location>
</feature>
<evidence type="ECO:0000313" key="2">
    <source>
        <dbReference type="EMBL" id="KAK7056486.1"/>
    </source>
</evidence>
<feature type="transmembrane region" description="Helical" evidence="1">
    <location>
        <begin position="137"/>
        <end position="158"/>
    </location>
</feature>
<evidence type="ECO:0000256" key="1">
    <source>
        <dbReference type="SAM" id="Phobius"/>
    </source>
</evidence>
<keyword evidence="1" id="KW-1133">Transmembrane helix</keyword>